<dbReference type="InterPro" id="IPR011016">
    <property type="entry name" value="Znf_RING-CH"/>
</dbReference>
<protein>
    <recommendedName>
        <fullName evidence="11">RING-CH-type domain-containing protein</fullName>
    </recommendedName>
</protein>
<dbReference type="GO" id="GO:0016567">
    <property type="term" value="P:protein ubiquitination"/>
    <property type="evidence" value="ECO:0007669"/>
    <property type="project" value="TreeGrafter"/>
</dbReference>
<evidence type="ECO:0000256" key="10">
    <source>
        <dbReference type="SAM" id="Phobius"/>
    </source>
</evidence>
<keyword evidence="8 10" id="KW-1133">Transmembrane helix</keyword>
<dbReference type="GO" id="GO:0016020">
    <property type="term" value="C:membrane"/>
    <property type="evidence" value="ECO:0007669"/>
    <property type="project" value="UniProtKB-SubCell"/>
</dbReference>
<evidence type="ECO:0000256" key="3">
    <source>
        <dbReference type="ARBA" id="ARBA00022692"/>
    </source>
</evidence>
<dbReference type="SUPFAM" id="SSF57850">
    <property type="entry name" value="RING/U-box"/>
    <property type="match status" value="1"/>
</dbReference>
<dbReference type="PANTHER" id="PTHR46065:SF3">
    <property type="entry name" value="FI20425P1"/>
    <property type="match status" value="1"/>
</dbReference>
<comment type="subcellular location">
    <subcellularLocation>
        <location evidence="1">Membrane</location>
        <topology evidence="1">Multi-pass membrane protein</topology>
    </subcellularLocation>
</comment>
<evidence type="ECO:0000256" key="4">
    <source>
        <dbReference type="ARBA" id="ARBA00022723"/>
    </source>
</evidence>
<evidence type="ECO:0000256" key="8">
    <source>
        <dbReference type="ARBA" id="ARBA00022989"/>
    </source>
</evidence>
<dbReference type="EMBL" id="JAIWYP010000016">
    <property type="protein sequence ID" value="KAH3697604.1"/>
    <property type="molecule type" value="Genomic_DNA"/>
</dbReference>
<dbReference type="PROSITE" id="PS51292">
    <property type="entry name" value="ZF_RING_CH"/>
    <property type="match status" value="1"/>
</dbReference>
<dbReference type="Proteomes" id="UP000828390">
    <property type="component" value="Unassembled WGS sequence"/>
</dbReference>
<evidence type="ECO:0000256" key="5">
    <source>
        <dbReference type="ARBA" id="ARBA00022771"/>
    </source>
</evidence>
<reference evidence="12" key="2">
    <citation type="submission" date="2020-11" db="EMBL/GenBank/DDBJ databases">
        <authorList>
            <person name="McCartney M.A."/>
            <person name="Auch B."/>
            <person name="Kono T."/>
            <person name="Mallez S."/>
            <person name="Becker A."/>
            <person name="Gohl D.M."/>
            <person name="Silverstein K.A.T."/>
            <person name="Koren S."/>
            <person name="Bechman K.B."/>
            <person name="Herman A."/>
            <person name="Abrahante J.E."/>
            <person name="Garbe J."/>
        </authorList>
    </citation>
    <scope>NUCLEOTIDE SEQUENCE</scope>
    <source>
        <strain evidence="12">Duluth1</strain>
        <tissue evidence="12">Whole animal</tissue>
    </source>
</reference>
<dbReference type="GO" id="GO:0008270">
    <property type="term" value="F:zinc ion binding"/>
    <property type="evidence" value="ECO:0007669"/>
    <property type="project" value="UniProtKB-KW"/>
</dbReference>
<dbReference type="Pfam" id="PF12906">
    <property type="entry name" value="RINGv"/>
    <property type="match status" value="1"/>
</dbReference>
<keyword evidence="3 10" id="KW-0812">Transmembrane</keyword>
<feature type="domain" description="RING-CH-type" evidence="11">
    <location>
        <begin position="176"/>
        <end position="243"/>
    </location>
</feature>
<dbReference type="InterPro" id="IPR013083">
    <property type="entry name" value="Znf_RING/FYVE/PHD"/>
</dbReference>
<dbReference type="SMART" id="SM00744">
    <property type="entry name" value="RINGv"/>
    <property type="match status" value="1"/>
</dbReference>
<keyword evidence="4" id="KW-0479">Metal-binding</keyword>
<evidence type="ECO:0000259" key="11">
    <source>
        <dbReference type="PROSITE" id="PS51292"/>
    </source>
</evidence>
<dbReference type="AlphaFoldDB" id="A0A9D3YFG2"/>
<evidence type="ECO:0000313" key="12">
    <source>
        <dbReference type="EMBL" id="KAH3697604.1"/>
    </source>
</evidence>
<keyword evidence="5" id="KW-0863">Zinc-finger</keyword>
<dbReference type="PANTHER" id="PTHR46065">
    <property type="entry name" value="E3 UBIQUITIN-PROTEIN LIGASE MARCH 2/3 FAMILY MEMBER"/>
    <property type="match status" value="1"/>
</dbReference>
<keyword evidence="9 10" id="KW-0472">Membrane</keyword>
<evidence type="ECO:0000256" key="6">
    <source>
        <dbReference type="ARBA" id="ARBA00022786"/>
    </source>
</evidence>
<comment type="caution">
    <text evidence="12">The sequence shown here is derived from an EMBL/GenBank/DDBJ whole genome shotgun (WGS) entry which is preliminary data.</text>
</comment>
<feature type="transmembrane region" description="Helical" evidence="10">
    <location>
        <begin position="307"/>
        <end position="326"/>
    </location>
</feature>
<keyword evidence="2" id="KW-0808">Transferase</keyword>
<organism evidence="12 13">
    <name type="scientific">Dreissena polymorpha</name>
    <name type="common">Zebra mussel</name>
    <name type="synonym">Mytilus polymorpha</name>
    <dbReference type="NCBI Taxonomy" id="45954"/>
    <lineage>
        <taxon>Eukaryota</taxon>
        <taxon>Metazoa</taxon>
        <taxon>Spiralia</taxon>
        <taxon>Lophotrochozoa</taxon>
        <taxon>Mollusca</taxon>
        <taxon>Bivalvia</taxon>
        <taxon>Autobranchia</taxon>
        <taxon>Heteroconchia</taxon>
        <taxon>Euheterodonta</taxon>
        <taxon>Imparidentia</taxon>
        <taxon>Neoheterodontei</taxon>
        <taxon>Myida</taxon>
        <taxon>Dreissenoidea</taxon>
        <taxon>Dreissenidae</taxon>
        <taxon>Dreissena</taxon>
    </lineage>
</organism>
<evidence type="ECO:0000313" key="13">
    <source>
        <dbReference type="Proteomes" id="UP000828390"/>
    </source>
</evidence>
<feature type="transmembrane region" description="Helical" evidence="10">
    <location>
        <begin position="262"/>
        <end position="286"/>
    </location>
</feature>
<dbReference type="OrthoDB" id="264354at2759"/>
<sequence length="371" mass="42307">MVKSKEGEVESLHGDGNCKRHQCLDRSSLNPDNVAQTSSTMEIERTNMDIERTNMNIERNSSFSDCDGEVENPLIPNNSPFRLLSQGQVIVPHFSKNDSQGGNIGRLGQSLGSMNSARCGNQHSDLVWIGSSQNTMHLANRVPVHGPFRGNIVSSNSNMSRQLSSCGYSSMTMSETGTDMCAICRICQMPDSDRDPLISPCRCAGSLKYVHTMCLKKWVRTLQHRLRKQTPCCELCHYQFMRHKHFKFSQWRWPRVRTHDKFLHLVFLLSLLVMIGCAIATIMCFISDRDNTAKFMKNKMKLTSDEVITLACGVTFFVAFFIAMTVEIKARHTIYKLFTKFLIQNTEWTVEQYDPDKDPLFKKHKLTVSQI</sequence>
<name>A0A9D3YFG2_DREPO</name>
<reference evidence="12" key="1">
    <citation type="journal article" date="2019" name="bioRxiv">
        <title>The Genome of the Zebra Mussel, Dreissena polymorpha: A Resource for Invasive Species Research.</title>
        <authorList>
            <person name="McCartney M.A."/>
            <person name="Auch B."/>
            <person name="Kono T."/>
            <person name="Mallez S."/>
            <person name="Zhang Y."/>
            <person name="Obille A."/>
            <person name="Becker A."/>
            <person name="Abrahante J.E."/>
            <person name="Garbe J."/>
            <person name="Badalamenti J.P."/>
            <person name="Herman A."/>
            <person name="Mangelson H."/>
            <person name="Liachko I."/>
            <person name="Sullivan S."/>
            <person name="Sone E.D."/>
            <person name="Koren S."/>
            <person name="Silverstein K.A.T."/>
            <person name="Beckman K.B."/>
            <person name="Gohl D.M."/>
        </authorList>
    </citation>
    <scope>NUCLEOTIDE SEQUENCE</scope>
    <source>
        <strain evidence="12">Duluth1</strain>
        <tissue evidence="12">Whole animal</tissue>
    </source>
</reference>
<evidence type="ECO:0000256" key="7">
    <source>
        <dbReference type="ARBA" id="ARBA00022833"/>
    </source>
</evidence>
<keyword evidence="7" id="KW-0862">Zinc</keyword>
<dbReference type="GO" id="GO:0004842">
    <property type="term" value="F:ubiquitin-protein transferase activity"/>
    <property type="evidence" value="ECO:0007669"/>
    <property type="project" value="TreeGrafter"/>
</dbReference>
<dbReference type="Gene3D" id="3.30.40.10">
    <property type="entry name" value="Zinc/RING finger domain, C3HC4 (zinc finger)"/>
    <property type="match status" value="1"/>
</dbReference>
<keyword evidence="13" id="KW-1185">Reference proteome</keyword>
<evidence type="ECO:0000256" key="2">
    <source>
        <dbReference type="ARBA" id="ARBA00022679"/>
    </source>
</evidence>
<evidence type="ECO:0000256" key="9">
    <source>
        <dbReference type="ARBA" id="ARBA00023136"/>
    </source>
</evidence>
<gene>
    <name evidence="12" type="ORF">DPMN_085108</name>
</gene>
<keyword evidence="6" id="KW-0833">Ubl conjugation pathway</keyword>
<accession>A0A9D3YFG2</accession>
<evidence type="ECO:0000256" key="1">
    <source>
        <dbReference type="ARBA" id="ARBA00004141"/>
    </source>
</evidence>
<proteinExistence type="predicted"/>
<dbReference type="CDD" id="cd16495">
    <property type="entry name" value="RING_CH-C4HC3_MARCH"/>
    <property type="match status" value="1"/>
</dbReference>